<dbReference type="EMBL" id="BSNJ01000004">
    <property type="protein sequence ID" value="GLQ20963.1"/>
    <property type="molecule type" value="Genomic_DNA"/>
</dbReference>
<evidence type="ECO:0000256" key="3">
    <source>
        <dbReference type="ARBA" id="ARBA00022741"/>
    </source>
</evidence>
<dbReference type="InterPro" id="IPR027417">
    <property type="entry name" value="P-loop_NTPase"/>
</dbReference>
<gene>
    <name evidence="6" type="ORF">GCM10007854_19180</name>
</gene>
<accession>A0ABQ5V292</accession>
<keyword evidence="3" id="KW-0547">Nucleotide-binding</keyword>
<reference evidence="6" key="1">
    <citation type="journal article" date="2014" name="Int. J. Syst. Evol. Microbiol.">
        <title>Complete genome of a new Firmicutes species belonging to the dominant human colonic microbiota ('Ruminococcus bicirculans') reveals two chromosomes and a selective capacity to utilize plant glucans.</title>
        <authorList>
            <consortium name="NISC Comparative Sequencing Program"/>
            <person name="Wegmann U."/>
            <person name="Louis P."/>
            <person name="Goesmann A."/>
            <person name="Henrissat B."/>
            <person name="Duncan S.H."/>
            <person name="Flint H.J."/>
        </authorList>
    </citation>
    <scope>NUCLEOTIDE SEQUENCE</scope>
    <source>
        <strain evidence="6">NBRC 108216</strain>
    </source>
</reference>
<dbReference type="InterPro" id="IPR015860">
    <property type="entry name" value="ABC_transpr_TagH-like"/>
</dbReference>
<dbReference type="GO" id="GO:0005524">
    <property type="term" value="F:ATP binding"/>
    <property type="evidence" value="ECO:0007669"/>
    <property type="project" value="UniProtKB-KW"/>
</dbReference>
<dbReference type="Pfam" id="PF00005">
    <property type="entry name" value="ABC_tran"/>
    <property type="match status" value="1"/>
</dbReference>
<proteinExistence type="inferred from homology"/>
<organism evidence="6 7">
    <name type="scientific">Algimonas porphyrae</name>
    <dbReference type="NCBI Taxonomy" id="1128113"/>
    <lineage>
        <taxon>Bacteria</taxon>
        <taxon>Pseudomonadati</taxon>
        <taxon>Pseudomonadota</taxon>
        <taxon>Alphaproteobacteria</taxon>
        <taxon>Maricaulales</taxon>
        <taxon>Robiginitomaculaceae</taxon>
        <taxon>Algimonas</taxon>
    </lineage>
</organism>
<dbReference type="CDD" id="cd03220">
    <property type="entry name" value="ABC_KpsT_Wzt"/>
    <property type="match status" value="1"/>
</dbReference>
<name>A0ABQ5V292_9PROT</name>
<comment type="caution">
    <text evidence="6">The sequence shown here is derived from an EMBL/GenBank/DDBJ whole genome shotgun (WGS) entry which is preliminary data.</text>
</comment>
<evidence type="ECO:0000259" key="5">
    <source>
        <dbReference type="PROSITE" id="PS50893"/>
    </source>
</evidence>
<evidence type="ECO:0000256" key="4">
    <source>
        <dbReference type="ARBA" id="ARBA00022840"/>
    </source>
</evidence>
<evidence type="ECO:0000313" key="7">
    <source>
        <dbReference type="Proteomes" id="UP001161390"/>
    </source>
</evidence>
<dbReference type="PROSITE" id="PS50893">
    <property type="entry name" value="ABC_TRANSPORTER_2"/>
    <property type="match status" value="1"/>
</dbReference>
<dbReference type="SUPFAM" id="SSF52540">
    <property type="entry name" value="P-loop containing nucleoside triphosphate hydrolases"/>
    <property type="match status" value="1"/>
</dbReference>
<evidence type="ECO:0000313" key="6">
    <source>
        <dbReference type="EMBL" id="GLQ20963.1"/>
    </source>
</evidence>
<dbReference type="Gene3D" id="3.40.50.300">
    <property type="entry name" value="P-loop containing nucleotide triphosphate hydrolases"/>
    <property type="match status" value="1"/>
</dbReference>
<dbReference type="InterPro" id="IPR050683">
    <property type="entry name" value="Bact_Polysacc_Export_ATP-bd"/>
</dbReference>
<dbReference type="PANTHER" id="PTHR46743:SF2">
    <property type="entry name" value="TEICHOIC ACIDS EXPORT ATP-BINDING PROTEIN TAGH"/>
    <property type="match status" value="1"/>
</dbReference>
<dbReference type="InterPro" id="IPR003593">
    <property type="entry name" value="AAA+_ATPase"/>
</dbReference>
<keyword evidence="7" id="KW-1185">Reference proteome</keyword>
<dbReference type="Proteomes" id="UP001161390">
    <property type="component" value="Unassembled WGS sequence"/>
</dbReference>
<evidence type="ECO:0000256" key="2">
    <source>
        <dbReference type="ARBA" id="ARBA00022448"/>
    </source>
</evidence>
<evidence type="ECO:0000256" key="1">
    <source>
        <dbReference type="ARBA" id="ARBA00005417"/>
    </source>
</evidence>
<dbReference type="RefSeq" id="WP_284372045.1">
    <property type="nucleotide sequence ID" value="NZ_BSNJ01000004.1"/>
</dbReference>
<reference evidence="6" key="2">
    <citation type="submission" date="2023-01" db="EMBL/GenBank/DDBJ databases">
        <title>Draft genome sequence of Algimonas porphyrae strain NBRC 108216.</title>
        <authorList>
            <person name="Sun Q."/>
            <person name="Mori K."/>
        </authorList>
    </citation>
    <scope>NUCLEOTIDE SEQUENCE</scope>
    <source>
        <strain evidence="6">NBRC 108216</strain>
    </source>
</reference>
<dbReference type="PANTHER" id="PTHR46743">
    <property type="entry name" value="TEICHOIC ACIDS EXPORT ATP-BINDING PROTEIN TAGH"/>
    <property type="match status" value="1"/>
</dbReference>
<dbReference type="InterPro" id="IPR003439">
    <property type="entry name" value="ABC_transporter-like_ATP-bd"/>
</dbReference>
<comment type="similarity">
    <text evidence="1">Belongs to the ABC transporter superfamily.</text>
</comment>
<feature type="domain" description="ABC transporter" evidence="5">
    <location>
        <begin position="23"/>
        <end position="250"/>
    </location>
</feature>
<keyword evidence="2" id="KW-0813">Transport</keyword>
<dbReference type="SMART" id="SM00382">
    <property type="entry name" value="AAA"/>
    <property type="match status" value="1"/>
</dbReference>
<protein>
    <submittedName>
        <fullName evidence="6">ABC transporter ATP-binding protein</fullName>
    </submittedName>
</protein>
<keyword evidence="4 6" id="KW-0067">ATP-binding</keyword>
<sequence>MASITLDNVTIDYPVYGPAALSMRAQILRPALGAAINSTEHNVIKTRALDGVSLNIRQGDRVGLIGPNGAGKSTLLKVMANVYAPTEGTVSTVGTIRTLFDIAMGMDGEATGRENIIVRGLLLGASLSDIESRMQAVIDFSELGNFIDMPLRTYSSGMALRLAFSVSTEFGADIVLIDEIFGVGDQAFVMKAHDRLNSFIGNSGIVILANHSNELIRDLCTKAIYLDHGRLVDFGDCETVLARYDAAVTG</sequence>